<dbReference type="InterPro" id="IPR036508">
    <property type="entry name" value="Chitin-bd_dom_sf"/>
</dbReference>
<gene>
    <name evidence="2" type="ORF">DijuNPV-ORF-54</name>
</gene>
<dbReference type="SUPFAM" id="SSF57625">
    <property type="entry name" value="Invertebrate chitin-binding proteins"/>
    <property type="match status" value="1"/>
</dbReference>
<proteinExistence type="predicted"/>
<protein>
    <recommendedName>
        <fullName evidence="1">Chitin-binding type-2 domain-containing protein</fullName>
    </recommendedName>
</protein>
<feature type="domain" description="Chitin-binding type-2" evidence="1">
    <location>
        <begin position="45"/>
        <end position="102"/>
    </location>
</feature>
<sequence length="106" mass="11345">MLIFVLILVVVVIVVALVAATMLNTNERPEAAPPPPPPPPPFDPVEQCELNNNFGNVASQHCNTFHICLPGSAPILLHCAEGLAFDETSRQCQDAATVNCNGRPFV</sequence>
<dbReference type="InterPro" id="IPR002557">
    <property type="entry name" value="Chitin-bd_dom"/>
</dbReference>
<dbReference type="Proteomes" id="UP000831804">
    <property type="component" value="Segment"/>
</dbReference>
<dbReference type="GO" id="GO:0008061">
    <property type="term" value="F:chitin binding"/>
    <property type="evidence" value="ECO:0007669"/>
    <property type="project" value="InterPro"/>
</dbReference>
<evidence type="ECO:0000313" key="2">
    <source>
        <dbReference type="EMBL" id="QDL57031.1"/>
    </source>
</evidence>
<reference evidence="2" key="1">
    <citation type="journal article" date="2019" name="Viruses">
        <title>A Nymphalid-Infecting Group I Alphabaculovirus Isolated from the Major Passion Fruit Caterpillar Pest Dione juno juno (Lepidoptera: Nymphalidae).</title>
        <authorList>
            <person name="Ribeiro B.M."/>
            <person name="Dos Santos E.R."/>
            <person name="Trentin L.B."/>
            <person name="da Silva L.A."/>
            <person name="de Melo F.L."/>
            <person name="Kitajima E.W."/>
            <person name="Ardisson-Araujo D.M.P."/>
        </authorList>
    </citation>
    <scope>NUCLEOTIDE SEQUENCE</scope>
    <source>
        <strain evidence="2">Araguari-MG</strain>
    </source>
</reference>
<dbReference type="GO" id="GO:0005576">
    <property type="term" value="C:extracellular region"/>
    <property type="evidence" value="ECO:0007669"/>
    <property type="project" value="InterPro"/>
</dbReference>
<dbReference type="SMART" id="SM00494">
    <property type="entry name" value="ChtBD2"/>
    <property type="match status" value="1"/>
</dbReference>
<evidence type="ECO:0000259" key="1">
    <source>
        <dbReference type="PROSITE" id="PS50940"/>
    </source>
</evidence>
<dbReference type="Pfam" id="PF01607">
    <property type="entry name" value="CBM_14"/>
    <property type="match status" value="1"/>
</dbReference>
<keyword evidence="3" id="KW-1185">Reference proteome</keyword>
<organism evidence="2 3">
    <name type="scientific">Dione juno nucleopolyhedrovirus</name>
    <dbReference type="NCBI Taxonomy" id="2594175"/>
    <lineage>
        <taxon>Viruses</taxon>
        <taxon>Viruses incertae sedis</taxon>
        <taxon>Naldaviricetes</taxon>
        <taxon>Lefavirales</taxon>
        <taxon>Baculoviridae</taxon>
        <taxon>Alphabaculovirus</taxon>
        <taxon>Alphabaculovirus dijunonis</taxon>
    </lineage>
</organism>
<dbReference type="EMBL" id="MK558262">
    <property type="protein sequence ID" value="QDL57031.1"/>
    <property type="molecule type" value="Genomic_DNA"/>
</dbReference>
<evidence type="ECO:0000313" key="3">
    <source>
        <dbReference type="Proteomes" id="UP000831804"/>
    </source>
</evidence>
<name>A0AAE6H2V8_9ABAC</name>
<dbReference type="PROSITE" id="PS50940">
    <property type="entry name" value="CHIT_BIND_II"/>
    <property type="match status" value="1"/>
</dbReference>
<accession>A0AAE6H2V8</accession>
<dbReference type="Gene3D" id="2.170.140.10">
    <property type="entry name" value="Chitin binding domain"/>
    <property type="match status" value="1"/>
</dbReference>